<protein>
    <submittedName>
        <fullName evidence="2">Uncharacterized protein</fullName>
    </submittedName>
</protein>
<dbReference type="EMBL" id="JBCEZU010000111">
    <property type="protein sequence ID" value="KAK9529234.1"/>
    <property type="molecule type" value="Genomic_DNA"/>
</dbReference>
<accession>A0AAW1F3A0</accession>
<dbReference type="AlphaFoldDB" id="A0AAW1F3A0"/>
<comment type="caution">
    <text evidence="2">The sequence shown here is derived from an EMBL/GenBank/DDBJ whole genome shotgun (WGS) entry which is preliminary data.</text>
</comment>
<evidence type="ECO:0000313" key="3">
    <source>
        <dbReference type="Proteomes" id="UP001488805"/>
    </source>
</evidence>
<name>A0AAW1F3A0_ZOAVI</name>
<gene>
    <name evidence="2" type="ORF">VZT92_013344</name>
</gene>
<keyword evidence="3" id="KW-1185">Reference proteome</keyword>
<evidence type="ECO:0000313" key="2">
    <source>
        <dbReference type="EMBL" id="KAK9529234.1"/>
    </source>
</evidence>
<proteinExistence type="predicted"/>
<feature type="region of interest" description="Disordered" evidence="1">
    <location>
        <begin position="53"/>
        <end position="78"/>
    </location>
</feature>
<dbReference type="Proteomes" id="UP001488805">
    <property type="component" value="Unassembled WGS sequence"/>
</dbReference>
<organism evidence="2 3">
    <name type="scientific">Zoarces viviparus</name>
    <name type="common">Viviparous eelpout</name>
    <name type="synonym">Blennius viviparus</name>
    <dbReference type="NCBI Taxonomy" id="48416"/>
    <lineage>
        <taxon>Eukaryota</taxon>
        <taxon>Metazoa</taxon>
        <taxon>Chordata</taxon>
        <taxon>Craniata</taxon>
        <taxon>Vertebrata</taxon>
        <taxon>Euteleostomi</taxon>
        <taxon>Actinopterygii</taxon>
        <taxon>Neopterygii</taxon>
        <taxon>Teleostei</taxon>
        <taxon>Neoteleostei</taxon>
        <taxon>Acanthomorphata</taxon>
        <taxon>Eupercaria</taxon>
        <taxon>Perciformes</taxon>
        <taxon>Cottioidei</taxon>
        <taxon>Zoarcales</taxon>
        <taxon>Zoarcidae</taxon>
        <taxon>Zoarcinae</taxon>
        <taxon>Zoarces</taxon>
    </lineage>
</organism>
<sequence length="78" mass="8247">MSLPPCLSADLMLGIGSGCGISCRLGRSPGAVEQLSPQSSRAGELEKATCSFSAGSQWTGKPRKPQRPKPNKEQLYVL</sequence>
<evidence type="ECO:0000256" key="1">
    <source>
        <dbReference type="SAM" id="MobiDB-lite"/>
    </source>
</evidence>
<reference evidence="2 3" key="1">
    <citation type="journal article" date="2024" name="Genome Biol. Evol.">
        <title>Chromosome-level genome assembly of the viviparous eelpout Zoarces viviparus.</title>
        <authorList>
            <person name="Fuhrmann N."/>
            <person name="Brasseur M.V."/>
            <person name="Bakowski C.E."/>
            <person name="Podsiadlowski L."/>
            <person name="Prost S."/>
            <person name="Krehenwinkel H."/>
            <person name="Mayer C."/>
        </authorList>
    </citation>
    <scope>NUCLEOTIDE SEQUENCE [LARGE SCALE GENOMIC DNA]</scope>
    <source>
        <strain evidence="2">NO-MEL_2022_Ind0_liver</strain>
    </source>
</reference>